<comment type="caution">
    <text evidence="2">The sequence shown here is derived from an EMBL/GenBank/DDBJ whole genome shotgun (WGS) entry which is preliminary data.</text>
</comment>
<sequence length="105" mass="11379">MQPVEDLLVGAPGDERDPPKPGAANFPYLRCTDAVFRVALGGFYPCHVDEVLGLVFYPVILFRLLSWVPGRHHVPGVVVRISPLSGLPIPVKLVGDPLLRGDAQT</sequence>
<proteinExistence type="predicted"/>
<gene>
    <name evidence="2" type="ORF">OUZ56_016523</name>
</gene>
<evidence type="ECO:0000313" key="3">
    <source>
        <dbReference type="Proteomes" id="UP001234178"/>
    </source>
</evidence>
<evidence type="ECO:0000313" key="2">
    <source>
        <dbReference type="EMBL" id="KAK4027476.1"/>
    </source>
</evidence>
<reference evidence="2 3" key="1">
    <citation type="journal article" date="2023" name="Nucleic Acids Res.">
        <title>The hologenome of Daphnia magna reveals possible DNA methylation and microbiome-mediated evolution of the host genome.</title>
        <authorList>
            <person name="Chaturvedi A."/>
            <person name="Li X."/>
            <person name="Dhandapani V."/>
            <person name="Marshall H."/>
            <person name="Kissane S."/>
            <person name="Cuenca-Cambronero M."/>
            <person name="Asole G."/>
            <person name="Calvet F."/>
            <person name="Ruiz-Romero M."/>
            <person name="Marangio P."/>
            <person name="Guigo R."/>
            <person name="Rago D."/>
            <person name="Mirbahai L."/>
            <person name="Eastwood N."/>
            <person name="Colbourne J.K."/>
            <person name="Zhou J."/>
            <person name="Mallon E."/>
            <person name="Orsini L."/>
        </authorList>
    </citation>
    <scope>NUCLEOTIDE SEQUENCE [LARGE SCALE GENOMIC DNA]</scope>
    <source>
        <strain evidence="2">LRV0_1</strain>
    </source>
</reference>
<name>A0ABR0AQW3_9CRUS</name>
<organism evidence="2 3">
    <name type="scientific">Daphnia magna</name>
    <dbReference type="NCBI Taxonomy" id="35525"/>
    <lineage>
        <taxon>Eukaryota</taxon>
        <taxon>Metazoa</taxon>
        <taxon>Ecdysozoa</taxon>
        <taxon>Arthropoda</taxon>
        <taxon>Crustacea</taxon>
        <taxon>Branchiopoda</taxon>
        <taxon>Diplostraca</taxon>
        <taxon>Cladocera</taxon>
        <taxon>Anomopoda</taxon>
        <taxon>Daphniidae</taxon>
        <taxon>Daphnia</taxon>
    </lineage>
</organism>
<dbReference type="Proteomes" id="UP001234178">
    <property type="component" value="Unassembled WGS sequence"/>
</dbReference>
<feature type="region of interest" description="Disordered" evidence="1">
    <location>
        <begin position="1"/>
        <end position="22"/>
    </location>
</feature>
<keyword evidence="3" id="KW-1185">Reference proteome</keyword>
<dbReference type="EMBL" id="JAOYFB010000038">
    <property type="protein sequence ID" value="KAK4027476.1"/>
    <property type="molecule type" value="Genomic_DNA"/>
</dbReference>
<accession>A0ABR0AQW3</accession>
<protein>
    <submittedName>
        <fullName evidence="2">Uncharacterized protein</fullName>
    </submittedName>
</protein>
<evidence type="ECO:0000256" key="1">
    <source>
        <dbReference type="SAM" id="MobiDB-lite"/>
    </source>
</evidence>